<evidence type="ECO:0000259" key="3">
    <source>
        <dbReference type="Pfam" id="PF05004"/>
    </source>
</evidence>
<dbReference type="Proteomes" id="UP001209540">
    <property type="component" value="Unassembled WGS sequence"/>
</dbReference>
<protein>
    <submittedName>
        <fullName evidence="4">Interferon-related developmental regulator-domain-containing protein</fullName>
    </submittedName>
</protein>
<comment type="similarity">
    <text evidence="1">Belongs to the IFRD family.</text>
</comment>
<dbReference type="PANTHER" id="PTHR12354">
    <property type="entry name" value="INTERFERON-RELATED DEVELOPMENTAL REGULATOR"/>
    <property type="match status" value="1"/>
</dbReference>
<evidence type="ECO:0000256" key="2">
    <source>
        <dbReference type="SAM" id="MobiDB-lite"/>
    </source>
</evidence>
<dbReference type="InterPro" id="IPR039777">
    <property type="entry name" value="IFRD"/>
</dbReference>
<reference evidence="4" key="1">
    <citation type="journal article" date="2022" name="IScience">
        <title>Evolution of zygomycete secretomes and the origins of terrestrial fungal ecologies.</title>
        <authorList>
            <person name="Chang Y."/>
            <person name="Wang Y."/>
            <person name="Mondo S."/>
            <person name="Ahrendt S."/>
            <person name="Andreopoulos W."/>
            <person name="Barry K."/>
            <person name="Beard J."/>
            <person name="Benny G.L."/>
            <person name="Blankenship S."/>
            <person name="Bonito G."/>
            <person name="Cuomo C."/>
            <person name="Desiro A."/>
            <person name="Gervers K.A."/>
            <person name="Hundley H."/>
            <person name="Kuo A."/>
            <person name="LaButti K."/>
            <person name="Lang B.F."/>
            <person name="Lipzen A."/>
            <person name="O'Donnell K."/>
            <person name="Pangilinan J."/>
            <person name="Reynolds N."/>
            <person name="Sandor L."/>
            <person name="Smith M.E."/>
            <person name="Tsang A."/>
            <person name="Grigoriev I.V."/>
            <person name="Stajich J.E."/>
            <person name="Spatafora J.W."/>
        </authorList>
    </citation>
    <scope>NUCLEOTIDE SEQUENCE</scope>
    <source>
        <strain evidence="4">RSA 2281</strain>
    </source>
</reference>
<organism evidence="4 5">
    <name type="scientific">Phascolomyces articulosus</name>
    <dbReference type="NCBI Taxonomy" id="60185"/>
    <lineage>
        <taxon>Eukaryota</taxon>
        <taxon>Fungi</taxon>
        <taxon>Fungi incertae sedis</taxon>
        <taxon>Mucoromycota</taxon>
        <taxon>Mucoromycotina</taxon>
        <taxon>Mucoromycetes</taxon>
        <taxon>Mucorales</taxon>
        <taxon>Lichtheimiaceae</taxon>
        <taxon>Phascolomyces</taxon>
    </lineage>
</organism>
<comment type="caution">
    <text evidence="4">The sequence shown here is derived from an EMBL/GenBank/DDBJ whole genome shotgun (WGS) entry which is preliminary data.</text>
</comment>
<dbReference type="Pfam" id="PF05004">
    <property type="entry name" value="IFRD"/>
    <property type="match status" value="1"/>
</dbReference>
<evidence type="ECO:0000313" key="5">
    <source>
        <dbReference type="Proteomes" id="UP001209540"/>
    </source>
</evidence>
<evidence type="ECO:0000313" key="4">
    <source>
        <dbReference type="EMBL" id="KAI9265183.1"/>
    </source>
</evidence>
<feature type="compositionally biased region" description="Acidic residues" evidence="2">
    <location>
        <begin position="322"/>
        <end position="347"/>
    </location>
</feature>
<gene>
    <name evidence="4" type="ORF">BDA99DRAFT_507978</name>
</gene>
<keyword evidence="5" id="KW-1185">Reference proteome</keyword>
<feature type="domain" description="Interferon-related developmental regulator N-terminal" evidence="3">
    <location>
        <begin position="4"/>
        <end position="261"/>
    </location>
</feature>
<name>A0AAD5KCD0_9FUNG</name>
<dbReference type="InterPro" id="IPR016024">
    <property type="entry name" value="ARM-type_fold"/>
</dbReference>
<dbReference type="PANTHER" id="PTHR12354:SF1">
    <property type="entry name" value="INTERFERON-RELATED DEVELOPMENTAL REGULATOR 1"/>
    <property type="match status" value="1"/>
</dbReference>
<evidence type="ECO:0000256" key="1">
    <source>
        <dbReference type="ARBA" id="ARBA00008828"/>
    </source>
</evidence>
<feature type="compositionally biased region" description="Basic residues" evidence="2">
    <location>
        <begin position="358"/>
        <end position="370"/>
    </location>
</feature>
<dbReference type="EMBL" id="JAIXMP010000011">
    <property type="protein sequence ID" value="KAI9265183.1"/>
    <property type="molecule type" value="Genomic_DNA"/>
</dbReference>
<sequence>MDRLLGRNYCGDFFESNPSSQEALLQLLVRSLRKPGSTLEAIVAAKGIGLVFINAGDEQDELFGMVLSLLKNTITDASDVRLKHQCIETLALITLIAASNADTKGGLDYFFKILISNGQPLEPSDQTLKQGVMDELLCTTLRAYGLLYATVFGDGRGSWEDAWDESQGVMPVHIDFLESSSKENRVAAGENVALMFDCVQTSYKNTQEISEFEIDDKPEYEEIDDLIDTLQRLSTDSNRRVNKQDRKEQKSAFRDIIKSVEEGTRPKQKLKIGGQTMVFRGWARIMILAAFRSFLGTGIARHLQENELLENILSSGIQNVFDSDENSDEDSEEEEGTGEGFEMEEDMSLSRSAASKRERARRLKKSHKKH</sequence>
<dbReference type="SUPFAM" id="SSF48371">
    <property type="entry name" value="ARM repeat"/>
    <property type="match status" value="1"/>
</dbReference>
<accession>A0AAD5KCD0</accession>
<proteinExistence type="inferred from homology"/>
<feature type="region of interest" description="Disordered" evidence="2">
    <location>
        <begin position="319"/>
        <end position="370"/>
    </location>
</feature>
<dbReference type="InterPro" id="IPR007701">
    <property type="entry name" value="Interferon-rel_develop_reg_N"/>
</dbReference>
<dbReference type="AlphaFoldDB" id="A0AAD5KCD0"/>
<reference evidence="4" key="2">
    <citation type="submission" date="2023-02" db="EMBL/GenBank/DDBJ databases">
        <authorList>
            <consortium name="DOE Joint Genome Institute"/>
            <person name="Mondo S.J."/>
            <person name="Chang Y."/>
            <person name="Wang Y."/>
            <person name="Ahrendt S."/>
            <person name="Andreopoulos W."/>
            <person name="Barry K."/>
            <person name="Beard J."/>
            <person name="Benny G.L."/>
            <person name="Blankenship S."/>
            <person name="Bonito G."/>
            <person name="Cuomo C."/>
            <person name="Desiro A."/>
            <person name="Gervers K.A."/>
            <person name="Hundley H."/>
            <person name="Kuo A."/>
            <person name="LaButti K."/>
            <person name="Lang B.F."/>
            <person name="Lipzen A."/>
            <person name="O'Donnell K."/>
            <person name="Pangilinan J."/>
            <person name="Reynolds N."/>
            <person name="Sandor L."/>
            <person name="Smith M.W."/>
            <person name="Tsang A."/>
            <person name="Grigoriev I.V."/>
            <person name="Stajich J.E."/>
            <person name="Spatafora J.W."/>
        </authorList>
    </citation>
    <scope>NUCLEOTIDE SEQUENCE</scope>
    <source>
        <strain evidence="4">RSA 2281</strain>
    </source>
</reference>